<dbReference type="OrthoDB" id="9803091at2"/>
<dbReference type="RefSeq" id="WP_101537116.1">
    <property type="nucleotide sequence ID" value="NZ_MXAV01000013.1"/>
</dbReference>
<dbReference type="AlphaFoldDB" id="A0A2I1DNH9"/>
<keyword evidence="4" id="KW-1185">Reference proteome</keyword>
<protein>
    <recommendedName>
        <fullName evidence="5">Glycosyl transferase family 1</fullName>
    </recommendedName>
</protein>
<feature type="domain" description="Glycosyltransferase subfamily 4-like N-terminal" evidence="2">
    <location>
        <begin position="69"/>
        <end position="174"/>
    </location>
</feature>
<gene>
    <name evidence="3" type="ORF">B1757_04100</name>
</gene>
<proteinExistence type="predicted"/>
<evidence type="ECO:0000259" key="2">
    <source>
        <dbReference type="Pfam" id="PF13439"/>
    </source>
</evidence>
<evidence type="ECO:0000313" key="4">
    <source>
        <dbReference type="Proteomes" id="UP000234329"/>
    </source>
</evidence>
<dbReference type="Gene3D" id="3.40.50.2000">
    <property type="entry name" value="Glycogen Phosphorylase B"/>
    <property type="match status" value="2"/>
</dbReference>
<organism evidence="3 4">
    <name type="scientific">Acidithiobacillus marinus</name>
    <dbReference type="NCBI Taxonomy" id="187490"/>
    <lineage>
        <taxon>Bacteria</taxon>
        <taxon>Pseudomonadati</taxon>
        <taxon>Pseudomonadota</taxon>
        <taxon>Acidithiobacillia</taxon>
        <taxon>Acidithiobacillales</taxon>
        <taxon>Acidithiobacillaceae</taxon>
        <taxon>Acidithiobacillus</taxon>
    </lineage>
</organism>
<reference evidence="3 4" key="1">
    <citation type="submission" date="2017-03" db="EMBL/GenBank/DDBJ databases">
        <title>Draft genime sequence of the acidophilic sulfur-oxidizing bacterium Acidithiobacillus sp. SH, isolated from seawater.</title>
        <authorList>
            <person name="Sharmin S."/>
            <person name="Tokuhisa M."/>
            <person name="Kanao T."/>
            <person name="Kamimura K."/>
        </authorList>
    </citation>
    <scope>NUCLEOTIDE SEQUENCE [LARGE SCALE GENOMIC DNA]</scope>
    <source>
        <strain evidence="3 4">SH</strain>
    </source>
</reference>
<evidence type="ECO:0000259" key="1">
    <source>
        <dbReference type="Pfam" id="PF00534"/>
    </source>
</evidence>
<dbReference type="CDD" id="cd03801">
    <property type="entry name" value="GT4_PimA-like"/>
    <property type="match status" value="1"/>
</dbReference>
<dbReference type="GO" id="GO:0016757">
    <property type="term" value="F:glycosyltransferase activity"/>
    <property type="evidence" value="ECO:0007669"/>
    <property type="project" value="InterPro"/>
</dbReference>
<evidence type="ECO:0008006" key="5">
    <source>
        <dbReference type="Google" id="ProtNLM"/>
    </source>
</evidence>
<comment type="caution">
    <text evidence="3">The sequence shown here is derived from an EMBL/GenBank/DDBJ whole genome shotgun (WGS) entry which is preliminary data.</text>
</comment>
<dbReference type="Pfam" id="PF13439">
    <property type="entry name" value="Glyco_transf_4"/>
    <property type="match status" value="1"/>
</dbReference>
<name>A0A2I1DNH9_9PROT</name>
<sequence>MKILFVDQTAKLSGGELALLDVIYPYRKESKVILFEDGPLHLELQSRHIDTRIIHLSNNIKNIRRASRIPLSSAFSLIQISRDIASEAANYDFIFANSQKAALVSVLAGKLARKPVFWYLHDILTLEHFGKTQLMAAKYITRHSSQILVNSEATKKALQKLTSRTKNVHLVYNAFCKKHYTDHSTTDSRQALRKHLGLDSRPLIGVFGRLAPWKGQDVFLKALSLMPDVQGVIVGSSMFGEETYAQRLEGDIQQLGLQDRVKMIGFRKDIPELMQVCDIIAHTSVAPEPFGRVIVEGMLAGKPVVATATGGPDEIIENGVTGMLCPPGDPHALHSTLSAILNAPDQSSLMARRGQEIALERFSLDGMYKKLDEIMSVSLLSPTQGFLRASA</sequence>
<dbReference type="PANTHER" id="PTHR12526">
    <property type="entry name" value="GLYCOSYLTRANSFERASE"/>
    <property type="match status" value="1"/>
</dbReference>
<dbReference type="InParanoid" id="A0A2I1DNH9"/>
<dbReference type="Pfam" id="PF00534">
    <property type="entry name" value="Glycos_transf_1"/>
    <property type="match status" value="1"/>
</dbReference>
<feature type="domain" description="Glycosyl transferase family 1" evidence="1">
    <location>
        <begin position="190"/>
        <end position="355"/>
    </location>
</feature>
<dbReference type="PANTHER" id="PTHR12526:SF627">
    <property type="entry name" value="D-RHAMNOSYLTRANSFERASE WBPZ"/>
    <property type="match status" value="1"/>
</dbReference>
<accession>A0A2I1DNH9</accession>
<dbReference type="EMBL" id="MXAV01000013">
    <property type="protein sequence ID" value="PKY11409.1"/>
    <property type="molecule type" value="Genomic_DNA"/>
</dbReference>
<dbReference type="InterPro" id="IPR028098">
    <property type="entry name" value="Glyco_trans_4-like_N"/>
</dbReference>
<dbReference type="SUPFAM" id="SSF53756">
    <property type="entry name" value="UDP-Glycosyltransferase/glycogen phosphorylase"/>
    <property type="match status" value="1"/>
</dbReference>
<evidence type="ECO:0000313" key="3">
    <source>
        <dbReference type="EMBL" id="PKY11409.1"/>
    </source>
</evidence>
<dbReference type="Proteomes" id="UP000234329">
    <property type="component" value="Unassembled WGS sequence"/>
</dbReference>
<dbReference type="InterPro" id="IPR001296">
    <property type="entry name" value="Glyco_trans_1"/>
</dbReference>